<protein>
    <submittedName>
        <fullName evidence="1">Uncharacterized protein</fullName>
    </submittedName>
</protein>
<accession>A0A9P0TH81</accession>
<evidence type="ECO:0000313" key="2">
    <source>
        <dbReference type="Proteomes" id="UP001152562"/>
    </source>
</evidence>
<keyword evidence="2" id="KW-1185">Reference proteome</keyword>
<proteinExistence type="predicted"/>
<dbReference type="AlphaFoldDB" id="A0A9P0TH81"/>
<reference evidence="1" key="1">
    <citation type="submission" date="2022-05" db="EMBL/GenBank/DDBJ databases">
        <authorList>
            <person name="Okamura Y."/>
        </authorList>
    </citation>
    <scope>NUCLEOTIDE SEQUENCE</scope>
</reference>
<sequence length="103" mass="11696">MLHRKFVPAVCPLHPTSTPLAKIFESYNAIYGRSEAPSYGRGLELVNTSRATQFCRNQPLARRALSRPPQLNGTECEVQHKEYFRVAVQLSFSLYNITSLKAR</sequence>
<dbReference type="Proteomes" id="UP001152562">
    <property type="component" value="Unassembled WGS sequence"/>
</dbReference>
<name>A0A9P0TH81_PIEBR</name>
<dbReference type="EMBL" id="CALOZG010000015">
    <property type="protein sequence ID" value="CAH4031455.1"/>
    <property type="molecule type" value="Genomic_DNA"/>
</dbReference>
<gene>
    <name evidence="1" type="ORF">PIBRA_LOCUS7951</name>
</gene>
<organism evidence="1 2">
    <name type="scientific">Pieris brassicae</name>
    <name type="common">White butterfly</name>
    <name type="synonym">Large white butterfly</name>
    <dbReference type="NCBI Taxonomy" id="7116"/>
    <lineage>
        <taxon>Eukaryota</taxon>
        <taxon>Metazoa</taxon>
        <taxon>Ecdysozoa</taxon>
        <taxon>Arthropoda</taxon>
        <taxon>Hexapoda</taxon>
        <taxon>Insecta</taxon>
        <taxon>Pterygota</taxon>
        <taxon>Neoptera</taxon>
        <taxon>Endopterygota</taxon>
        <taxon>Lepidoptera</taxon>
        <taxon>Glossata</taxon>
        <taxon>Ditrysia</taxon>
        <taxon>Papilionoidea</taxon>
        <taxon>Pieridae</taxon>
        <taxon>Pierinae</taxon>
        <taxon>Pieris</taxon>
    </lineage>
</organism>
<comment type="caution">
    <text evidence="1">The sequence shown here is derived from an EMBL/GenBank/DDBJ whole genome shotgun (WGS) entry which is preliminary data.</text>
</comment>
<evidence type="ECO:0000313" key="1">
    <source>
        <dbReference type="EMBL" id="CAH4031455.1"/>
    </source>
</evidence>